<comment type="similarity">
    <text evidence="2">Belongs to the UPF0174 family.</text>
</comment>
<protein>
    <submittedName>
        <fullName evidence="4">Ubiquinol-cytochrome C chaperone</fullName>
    </submittedName>
</protein>
<feature type="domain" description="Ubiquinol-cytochrome c chaperone" evidence="3">
    <location>
        <begin position="46"/>
        <end position="180"/>
    </location>
</feature>
<evidence type="ECO:0000259" key="3">
    <source>
        <dbReference type="Pfam" id="PF03981"/>
    </source>
</evidence>
<evidence type="ECO:0000256" key="2">
    <source>
        <dbReference type="ARBA" id="ARBA00006436"/>
    </source>
</evidence>
<dbReference type="PANTHER" id="PTHR12184">
    <property type="entry name" value="UBIQUINOL-CYTOCHROME C REDUCTASE COMPLEX ASSEMBLY FACTOR 1 FAMILY MEMBER"/>
    <property type="match status" value="1"/>
</dbReference>
<name>M2T6C4_9SPHN</name>
<sequence length="181" mass="20267">MKSRETGEKVKVPFFSKARDREEEIAAALYGDVVSRARRPAWYQAGQVPDTVDGRFDMVALILSLLILRLEAIRTKESQRLVVRLTERFVDDMDSSLRQIGIGDMVIGKHVGRTVSALGGRLGAYREAFAKGRGLRDALQRNLYRGEGAQEALDWTAERVREESLRLGQISDRAFLTGEAA</sequence>
<dbReference type="EMBL" id="AMRV01000010">
    <property type="protein sequence ID" value="EMD82059.1"/>
    <property type="molecule type" value="Genomic_DNA"/>
</dbReference>
<dbReference type="Proteomes" id="UP000011717">
    <property type="component" value="Unassembled WGS sequence"/>
</dbReference>
<dbReference type="AlphaFoldDB" id="M2T6C4"/>
<proteinExistence type="inferred from homology"/>
<evidence type="ECO:0000256" key="1">
    <source>
        <dbReference type="ARBA" id="ARBA00006407"/>
    </source>
</evidence>
<dbReference type="InterPro" id="IPR021150">
    <property type="entry name" value="Ubiq_cyt_c_chap"/>
</dbReference>
<comment type="caution">
    <text evidence="4">The sequence shown here is derived from an EMBL/GenBank/DDBJ whole genome shotgun (WGS) entry which is preliminary data.</text>
</comment>
<evidence type="ECO:0000313" key="4">
    <source>
        <dbReference type="EMBL" id="EMD82059.1"/>
    </source>
</evidence>
<evidence type="ECO:0000313" key="5">
    <source>
        <dbReference type="Proteomes" id="UP000011717"/>
    </source>
</evidence>
<dbReference type="PANTHER" id="PTHR12184:SF1">
    <property type="entry name" value="UBIQUINOL-CYTOCHROME-C REDUCTASE COMPLEX ASSEMBLY FACTOR 1"/>
    <property type="match status" value="1"/>
</dbReference>
<organism evidence="4 5">
    <name type="scientific">Pacificimonas flava</name>
    <dbReference type="NCBI Taxonomy" id="1234595"/>
    <lineage>
        <taxon>Bacteria</taxon>
        <taxon>Pseudomonadati</taxon>
        <taxon>Pseudomonadota</taxon>
        <taxon>Alphaproteobacteria</taxon>
        <taxon>Sphingomonadales</taxon>
        <taxon>Sphingosinicellaceae</taxon>
        <taxon>Pacificimonas</taxon>
    </lineage>
</organism>
<reference evidence="4 5" key="1">
    <citation type="journal article" date="2013" name="Genome Announc.">
        <title>Draft Genome Sequence of Strain JLT2015T, Belonging to the Family Sphingomonadaceae of the Alphaproteobacteria.</title>
        <authorList>
            <person name="Tang K."/>
            <person name="Liu K."/>
            <person name="Li S."/>
            <person name="Jiao N."/>
        </authorList>
    </citation>
    <scope>NUCLEOTIDE SEQUENCE [LARGE SCALE GENOMIC DNA]</scope>
    <source>
        <strain evidence="4 5">JLT2015</strain>
    </source>
</reference>
<dbReference type="PATRIC" id="fig|1234595.3.peg.2548"/>
<dbReference type="RefSeq" id="WP_008603493.1">
    <property type="nucleotide sequence ID" value="NZ_AMRV01000010.1"/>
</dbReference>
<dbReference type="InterPro" id="IPR007129">
    <property type="entry name" value="Ubiqinol_cyt_c_chaperone_CPB3"/>
</dbReference>
<dbReference type="OrthoDB" id="7158889at2"/>
<keyword evidence="5" id="KW-1185">Reference proteome</keyword>
<dbReference type="Pfam" id="PF03981">
    <property type="entry name" value="Ubiq_cyt_C_chap"/>
    <property type="match status" value="1"/>
</dbReference>
<gene>
    <name evidence="4" type="ORF">C725_2547</name>
</gene>
<accession>M2T6C4</accession>
<comment type="similarity">
    <text evidence="1">Belongs to the CBP3 family.</text>
</comment>